<sequence>MIMNKGVTGVKEAGGMDGRVVKAADSQSIVIMARFGSNPVDDRRKLTLRNHAMTLQKSRRRFPFERRGRAACFSRPQKKPPPLTPTVLGFLW</sequence>
<dbReference type="AlphaFoldDB" id="A0A016WZ71"/>
<comment type="caution">
    <text evidence="1">The sequence shown here is derived from an EMBL/GenBank/DDBJ whole genome shotgun (WGS) entry which is preliminary data.</text>
</comment>
<name>A0A016WZ71_9BILA</name>
<evidence type="ECO:0000313" key="2">
    <source>
        <dbReference type="Proteomes" id="UP000024635"/>
    </source>
</evidence>
<gene>
    <name evidence="1" type="primary">Acey_s0464.g1923</name>
    <name evidence="1" type="ORF">Y032_0464g1923</name>
</gene>
<evidence type="ECO:0000313" key="1">
    <source>
        <dbReference type="EMBL" id="EYC44333.1"/>
    </source>
</evidence>
<accession>A0A016WZ71</accession>
<dbReference type="EMBL" id="JARK01000064">
    <property type="protein sequence ID" value="EYC44333.1"/>
    <property type="molecule type" value="Genomic_DNA"/>
</dbReference>
<dbReference type="Proteomes" id="UP000024635">
    <property type="component" value="Unassembled WGS sequence"/>
</dbReference>
<keyword evidence="2" id="KW-1185">Reference proteome</keyword>
<proteinExistence type="predicted"/>
<reference evidence="2" key="1">
    <citation type="journal article" date="2015" name="Nat. Genet.">
        <title>The genome and transcriptome of the zoonotic hookworm Ancylostoma ceylanicum identify infection-specific gene families.</title>
        <authorList>
            <person name="Schwarz E.M."/>
            <person name="Hu Y."/>
            <person name="Antoshechkin I."/>
            <person name="Miller M.M."/>
            <person name="Sternberg P.W."/>
            <person name="Aroian R.V."/>
        </authorList>
    </citation>
    <scope>NUCLEOTIDE SEQUENCE</scope>
    <source>
        <strain evidence="2">HY135</strain>
    </source>
</reference>
<protein>
    <submittedName>
        <fullName evidence="1">Uncharacterized protein</fullName>
    </submittedName>
</protein>
<organism evidence="1 2">
    <name type="scientific">Ancylostoma ceylanicum</name>
    <dbReference type="NCBI Taxonomy" id="53326"/>
    <lineage>
        <taxon>Eukaryota</taxon>
        <taxon>Metazoa</taxon>
        <taxon>Ecdysozoa</taxon>
        <taxon>Nematoda</taxon>
        <taxon>Chromadorea</taxon>
        <taxon>Rhabditida</taxon>
        <taxon>Rhabditina</taxon>
        <taxon>Rhabditomorpha</taxon>
        <taxon>Strongyloidea</taxon>
        <taxon>Ancylostomatidae</taxon>
        <taxon>Ancylostomatinae</taxon>
        <taxon>Ancylostoma</taxon>
    </lineage>
</organism>